<dbReference type="EMBL" id="CAXHTB010000016">
    <property type="protein sequence ID" value="CAL0323003.1"/>
    <property type="molecule type" value="Genomic_DNA"/>
</dbReference>
<gene>
    <name evidence="2" type="ORF">LLUT_LOCUS24063</name>
</gene>
<feature type="transmembrane region" description="Helical" evidence="1">
    <location>
        <begin position="423"/>
        <end position="445"/>
    </location>
</feature>
<dbReference type="Proteomes" id="UP001497480">
    <property type="component" value="Unassembled WGS sequence"/>
</dbReference>
<comment type="caution">
    <text evidence="2">The sequence shown here is derived from an EMBL/GenBank/DDBJ whole genome shotgun (WGS) entry which is preliminary data.</text>
</comment>
<reference evidence="2 3" key="1">
    <citation type="submission" date="2024-03" db="EMBL/GenBank/DDBJ databases">
        <authorList>
            <person name="Martinez-Hernandez J."/>
        </authorList>
    </citation>
    <scope>NUCLEOTIDE SEQUENCE [LARGE SCALE GENOMIC DNA]</scope>
</reference>
<keyword evidence="1" id="KW-0812">Transmembrane</keyword>
<feature type="transmembrane region" description="Helical" evidence="1">
    <location>
        <begin position="697"/>
        <end position="719"/>
    </location>
</feature>
<keyword evidence="3" id="KW-1185">Reference proteome</keyword>
<name>A0AAV1XNV3_LUPLU</name>
<protein>
    <recommendedName>
        <fullName evidence="4">Bacterial Ig-like domain-containing protein</fullName>
    </recommendedName>
</protein>
<feature type="transmembrane region" description="Helical" evidence="1">
    <location>
        <begin position="667"/>
        <end position="685"/>
    </location>
</feature>
<evidence type="ECO:0000313" key="3">
    <source>
        <dbReference type="Proteomes" id="UP001497480"/>
    </source>
</evidence>
<sequence>MVNFISVPSSHSKSSNAVFRFQVVRLDGSNACKRNSCSFSCQLDGKVYPCGANGIVLRNLTQNQEHNFLLNVTTNKGERNSSLYSWFIDTIAPTATITSEQMYTNAKSVTIDITFSEPCTGLGGFKCLNSSTCDVVVAGPAKVHASSLLVTTPGVKYSLEVILSSKSINGRAVITLEDNACSDEAGNKFMRTNGSTLIIHFDRRPVMVDFWTSVPSYVMKINSIPRTVVATSKPEDLIIYLDFSIPLRNSTEQIRNALHVNSGALTRFRGRSNETRRFAFKIMNISRTEIITVKLQATSILGKTGTHVSPVDPITFLYDLTKPSVVLRTSSPKETRDSTIHIIAEFTKPVFGFEASVVIVLGGRLMRFKELSRALYSLTIEAVSQKVISVTIPAGKVTDISGNENLASNQLDIKHYSIPAISIALYSFVSAGTIATSVITAMVCLSSANLEAISMLAMGGTTSHASNPSMNLHGMVGHLQVFALTSWFSTNQPIKYSETTRGLWWLIPHHKLPWEDYQHSSTTLQNEKLVARTNGSSVGENSYNSDNQQNGLMSSSYIKHNISFPTEVTSEYGWFRDEQSMKNVFYGLPLSSIEYFTYFLRGEPISASNVIKELENNKGWKDMEMNLFWLGIGGGFFILVHVFMIFFLRWRTGKPSQGTLTMPRFEFFLLILILPCISQSSTFVIKGGTTRGIITGVLLLAIPASFILSVFLFLTIAISSGSFAQYKEFKQVMDEKWRTKLWFFLVGRPANGNWFYKERLPSSFLSRFGILFDNWKGSPVHVSGDQNEPNTITKWTESGQSGMGRMKAINLEESNEENKIPKLKRVFGCMRVLYIILDLLRRVSLGIISVAFSSEKSSKSIFALIITLTQFIHLFTIKPYISRGVQVVESVSLLCEAGVFGIFIIQSGSNLVESKTCESVMLVFLLLTFIAQLINQWYAIVQSLVKLSQSQNNSLWQGLKFASKGLILPFLPRKHWSSVISIFSQPKTDLLPVNPMCSGTEFDRRNRAGYMGSISAMSATVVPVLSPGTPSPNVVERKDPIASETSANMNIEVEGKWLKGQKSGLKNELKILRELAKASFSRDATVGEASTSYTEKSLSDEVYWGNPKGRY</sequence>
<dbReference type="PANTHER" id="PTHR34677:SF3">
    <property type="entry name" value="BACTERIAL IG-LIKE DOMAIN-CONTAINING PROTEIN"/>
    <property type="match status" value="1"/>
</dbReference>
<dbReference type="PANTHER" id="PTHR34677">
    <property type="match status" value="1"/>
</dbReference>
<dbReference type="AlphaFoldDB" id="A0AAV1XNV3"/>
<accession>A0AAV1XNV3</accession>
<keyword evidence="1" id="KW-0472">Membrane</keyword>
<evidence type="ECO:0008006" key="4">
    <source>
        <dbReference type="Google" id="ProtNLM"/>
    </source>
</evidence>
<feature type="transmembrane region" description="Helical" evidence="1">
    <location>
        <begin position="627"/>
        <end position="647"/>
    </location>
</feature>
<evidence type="ECO:0000313" key="2">
    <source>
        <dbReference type="EMBL" id="CAL0323003.1"/>
    </source>
</evidence>
<evidence type="ECO:0000256" key="1">
    <source>
        <dbReference type="SAM" id="Phobius"/>
    </source>
</evidence>
<keyword evidence="1" id="KW-1133">Transmembrane helix</keyword>
<proteinExistence type="predicted"/>
<organism evidence="2 3">
    <name type="scientific">Lupinus luteus</name>
    <name type="common">European yellow lupine</name>
    <dbReference type="NCBI Taxonomy" id="3873"/>
    <lineage>
        <taxon>Eukaryota</taxon>
        <taxon>Viridiplantae</taxon>
        <taxon>Streptophyta</taxon>
        <taxon>Embryophyta</taxon>
        <taxon>Tracheophyta</taxon>
        <taxon>Spermatophyta</taxon>
        <taxon>Magnoliopsida</taxon>
        <taxon>eudicotyledons</taxon>
        <taxon>Gunneridae</taxon>
        <taxon>Pentapetalae</taxon>
        <taxon>rosids</taxon>
        <taxon>fabids</taxon>
        <taxon>Fabales</taxon>
        <taxon>Fabaceae</taxon>
        <taxon>Papilionoideae</taxon>
        <taxon>50 kb inversion clade</taxon>
        <taxon>genistoids sensu lato</taxon>
        <taxon>core genistoids</taxon>
        <taxon>Genisteae</taxon>
        <taxon>Lupinus</taxon>
    </lineage>
</organism>